<comment type="caution">
    <text evidence="4">The sequence shown here is derived from an EMBL/GenBank/DDBJ whole genome shotgun (WGS) entry which is preliminary data.</text>
</comment>
<dbReference type="Proteomes" id="UP000597206">
    <property type="component" value="Unassembled WGS sequence"/>
</dbReference>
<dbReference type="PANTHER" id="PTHR43877:SF2">
    <property type="entry name" value="AMINOALKYLPHOSPHONATE N-ACETYLTRANSFERASE-RELATED"/>
    <property type="match status" value="1"/>
</dbReference>
<keyword evidence="1" id="KW-0808">Transferase</keyword>
<dbReference type="EMBL" id="JADPMR010000001">
    <property type="protein sequence ID" value="MBF9000539.1"/>
    <property type="molecule type" value="Genomic_DNA"/>
</dbReference>
<evidence type="ECO:0000259" key="3">
    <source>
        <dbReference type="PROSITE" id="PS51186"/>
    </source>
</evidence>
<keyword evidence="5" id="KW-1185">Reference proteome</keyword>
<dbReference type="SUPFAM" id="SSF55729">
    <property type="entry name" value="Acyl-CoA N-acyltransferases (Nat)"/>
    <property type="match status" value="1"/>
</dbReference>
<dbReference type="PROSITE" id="PS51186">
    <property type="entry name" value="GNAT"/>
    <property type="match status" value="1"/>
</dbReference>
<evidence type="ECO:0000313" key="4">
    <source>
        <dbReference type="EMBL" id="MBF9000539.1"/>
    </source>
</evidence>
<sequence length="185" mass="21036">MEFNIREATLDDVSAISVLGRMTYKEHFADIWNDSESFLNADFSIEAIKSCINSPSSHRYLLAFRNNMLVGFAKLNINFELNGMGKPCIELQKIYVKKDSVGNNLGSALIERVVELASELNSKYVWLDVLKNNVQAQKFYQRHQFGIVDEIAYKTDKYEIGMFVMVKRLKNTAVCGVSQAEDTSN</sequence>
<feature type="domain" description="N-acetyltransferase" evidence="3">
    <location>
        <begin position="3"/>
        <end position="170"/>
    </location>
</feature>
<dbReference type="RefSeq" id="WP_196123179.1">
    <property type="nucleotide sequence ID" value="NZ_JADPMR010000001.1"/>
</dbReference>
<dbReference type="CDD" id="cd04301">
    <property type="entry name" value="NAT_SF"/>
    <property type="match status" value="1"/>
</dbReference>
<dbReference type="PANTHER" id="PTHR43877">
    <property type="entry name" value="AMINOALKYLPHOSPHONATE N-ACETYLTRANSFERASE-RELATED-RELATED"/>
    <property type="match status" value="1"/>
</dbReference>
<keyword evidence="2" id="KW-0012">Acyltransferase</keyword>
<evidence type="ECO:0000313" key="5">
    <source>
        <dbReference type="Proteomes" id="UP000597206"/>
    </source>
</evidence>
<gene>
    <name evidence="4" type="ORF">I1A42_08190</name>
</gene>
<name>A0ABS0GDP3_9VIBR</name>
<dbReference type="InterPro" id="IPR000182">
    <property type="entry name" value="GNAT_dom"/>
</dbReference>
<proteinExistence type="predicted"/>
<dbReference type="InterPro" id="IPR016181">
    <property type="entry name" value="Acyl_CoA_acyltransferase"/>
</dbReference>
<accession>A0ABS0GDP3</accession>
<evidence type="ECO:0000256" key="1">
    <source>
        <dbReference type="ARBA" id="ARBA00022679"/>
    </source>
</evidence>
<protein>
    <submittedName>
        <fullName evidence="4">GNAT family N-acetyltransferase</fullName>
    </submittedName>
</protein>
<dbReference type="Pfam" id="PF00583">
    <property type="entry name" value="Acetyltransf_1"/>
    <property type="match status" value="1"/>
</dbReference>
<reference evidence="4 5" key="1">
    <citation type="submission" date="2020-11" db="EMBL/GenBank/DDBJ databases">
        <title>Vibrio nitrifigilis sp. nov., a marine nitrogen-fixing bacterium isolated from the lagoon sediment of an islet inside an atoll.</title>
        <authorList>
            <person name="Wang L.-T."/>
            <person name="Shieh W.Y."/>
        </authorList>
    </citation>
    <scope>NUCLEOTIDE SEQUENCE [LARGE SCALE GENOMIC DNA]</scope>
    <source>
        <strain evidence="4 5">NFV-1</strain>
    </source>
</reference>
<dbReference type="InterPro" id="IPR050832">
    <property type="entry name" value="Bact_Acetyltransf"/>
</dbReference>
<evidence type="ECO:0000256" key="2">
    <source>
        <dbReference type="ARBA" id="ARBA00023315"/>
    </source>
</evidence>
<dbReference type="Gene3D" id="3.40.630.30">
    <property type="match status" value="1"/>
</dbReference>
<organism evidence="4 5">
    <name type="scientific">Vibrio nitrifigilis</name>
    <dbReference type="NCBI Taxonomy" id="2789781"/>
    <lineage>
        <taxon>Bacteria</taxon>
        <taxon>Pseudomonadati</taxon>
        <taxon>Pseudomonadota</taxon>
        <taxon>Gammaproteobacteria</taxon>
        <taxon>Vibrionales</taxon>
        <taxon>Vibrionaceae</taxon>
        <taxon>Vibrio</taxon>
    </lineage>
</organism>